<protein>
    <submittedName>
        <fullName evidence="1">Uncharacterized protein</fullName>
    </submittedName>
</protein>
<sequence>MVIDLELSLNMSSKDKLLVVGLIASGKEHMVSGDGSDRDLVLWDSGNRFFKPNQVDSL</sequence>
<evidence type="ECO:0000313" key="1">
    <source>
        <dbReference type="EMBL" id="MBA0755564.1"/>
    </source>
</evidence>
<reference evidence="1 2" key="1">
    <citation type="journal article" date="2019" name="Genome Biol. Evol.">
        <title>Insights into the evolution of the New World diploid cottons (Gossypium, subgenus Houzingenia) based on genome sequencing.</title>
        <authorList>
            <person name="Grover C.E."/>
            <person name="Arick M.A. 2nd"/>
            <person name="Thrash A."/>
            <person name="Conover J.L."/>
            <person name="Sanders W.S."/>
            <person name="Peterson D.G."/>
            <person name="Frelichowski J.E."/>
            <person name="Scheffler J.A."/>
            <person name="Scheffler B.E."/>
            <person name="Wendel J.F."/>
        </authorList>
    </citation>
    <scope>NUCLEOTIDE SEQUENCE [LARGE SCALE GENOMIC DNA]</scope>
    <source>
        <strain evidence="1">5</strain>
        <tissue evidence="1">Leaf</tissue>
    </source>
</reference>
<gene>
    <name evidence="1" type="ORF">Gogos_020011</name>
</gene>
<dbReference type="Proteomes" id="UP000593579">
    <property type="component" value="Unassembled WGS sequence"/>
</dbReference>
<dbReference type="EMBL" id="JABEZY010270614">
    <property type="protein sequence ID" value="MBA0755564.1"/>
    <property type="molecule type" value="Genomic_DNA"/>
</dbReference>
<comment type="caution">
    <text evidence="1">The sequence shown here is derived from an EMBL/GenBank/DDBJ whole genome shotgun (WGS) entry which is preliminary data.</text>
</comment>
<dbReference type="AlphaFoldDB" id="A0A7J9D4S4"/>
<accession>A0A7J9D4S4</accession>
<dbReference type="OrthoDB" id="1001682at2759"/>
<keyword evidence="2" id="KW-1185">Reference proteome</keyword>
<name>A0A7J9D4S4_GOSGO</name>
<proteinExistence type="predicted"/>
<evidence type="ECO:0000313" key="2">
    <source>
        <dbReference type="Proteomes" id="UP000593579"/>
    </source>
</evidence>
<organism evidence="1 2">
    <name type="scientific">Gossypium gossypioides</name>
    <name type="common">Mexican cotton</name>
    <name type="synonym">Selera gossypioides</name>
    <dbReference type="NCBI Taxonomy" id="34282"/>
    <lineage>
        <taxon>Eukaryota</taxon>
        <taxon>Viridiplantae</taxon>
        <taxon>Streptophyta</taxon>
        <taxon>Embryophyta</taxon>
        <taxon>Tracheophyta</taxon>
        <taxon>Spermatophyta</taxon>
        <taxon>Magnoliopsida</taxon>
        <taxon>eudicotyledons</taxon>
        <taxon>Gunneridae</taxon>
        <taxon>Pentapetalae</taxon>
        <taxon>rosids</taxon>
        <taxon>malvids</taxon>
        <taxon>Malvales</taxon>
        <taxon>Malvaceae</taxon>
        <taxon>Malvoideae</taxon>
        <taxon>Gossypium</taxon>
    </lineage>
</organism>